<evidence type="ECO:0000256" key="2">
    <source>
        <dbReference type="SAM" id="Phobius"/>
    </source>
</evidence>
<keyword evidence="2" id="KW-0472">Membrane</keyword>
<dbReference type="PANTHER" id="PTHR15907">
    <property type="entry name" value="DUF614 FAMILY PROTEIN-RELATED"/>
    <property type="match status" value="1"/>
</dbReference>
<evidence type="ECO:0000313" key="3">
    <source>
        <dbReference type="EMBL" id="KAJ8320130.1"/>
    </source>
</evidence>
<dbReference type="Pfam" id="PF04749">
    <property type="entry name" value="PLAC8"/>
    <property type="match status" value="1"/>
</dbReference>
<comment type="caution">
    <text evidence="3">The sequence shown here is derived from an EMBL/GenBank/DDBJ whole genome shotgun (WGS) entry which is preliminary data.</text>
</comment>
<organism evidence="3 4">
    <name type="scientific">Tegillarca granosa</name>
    <name type="common">Malaysian cockle</name>
    <name type="synonym">Anadara granosa</name>
    <dbReference type="NCBI Taxonomy" id="220873"/>
    <lineage>
        <taxon>Eukaryota</taxon>
        <taxon>Metazoa</taxon>
        <taxon>Spiralia</taxon>
        <taxon>Lophotrochozoa</taxon>
        <taxon>Mollusca</taxon>
        <taxon>Bivalvia</taxon>
        <taxon>Autobranchia</taxon>
        <taxon>Pteriomorphia</taxon>
        <taxon>Arcoida</taxon>
        <taxon>Arcoidea</taxon>
        <taxon>Arcidae</taxon>
        <taxon>Tegillarca</taxon>
    </lineage>
</organism>
<dbReference type="InterPro" id="IPR006461">
    <property type="entry name" value="PLAC_motif_containing"/>
</dbReference>
<keyword evidence="4" id="KW-1185">Reference proteome</keyword>
<comment type="similarity">
    <text evidence="1">Belongs to the cornifelin family.</text>
</comment>
<reference evidence="3 4" key="1">
    <citation type="submission" date="2022-12" db="EMBL/GenBank/DDBJ databases">
        <title>Chromosome-level genome of Tegillarca granosa.</title>
        <authorList>
            <person name="Kim J."/>
        </authorList>
    </citation>
    <scope>NUCLEOTIDE SEQUENCE [LARGE SCALE GENOMIC DNA]</scope>
    <source>
        <strain evidence="3">Teg-2019</strain>
        <tissue evidence="3">Adductor muscle</tissue>
    </source>
</reference>
<name>A0ABQ9FWK5_TEGGR</name>
<proteinExistence type="inferred from homology"/>
<feature type="transmembrane region" description="Helical" evidence="2">
    <location>
        <begin position="42"/>
        <end position="64"/>
    </location>
</feature>
<keyword evidence="2" id="KW-0812">Transmembrane</keyword>
<evidence type="ECO:0000256" key="1">
    <source>
        <dbReference type="ARBA" id="ARBA00009024"/>
    </source>
</evidence>
<gene>
    <name evidence="3" type="ORF">KUTeg_001717</name>
</gene>
<dbReference type="NCBIfam" id="TIGR01571">
    <property type="entry name" value="A_thal_Cys_rich"/>
    <property type="match status" value="1"/>
</dbReference>
<dbReference type="EMBL" id="JARBDR010000141">
    <property type="protein sequence ID" value="KAJ8320130.1"/>
    <property type="molecule type" value="Genomic_DNA"/>
</dbReference>
<feature type="transmembrane region" description="Helical" evidence="2">
    <location>
        <begin position="12"/>
        <end position="30"/>
    </location>
</feature>
<dbReference type="Proteomes" id="UP001217089">
    <property type="component" value="Unassembled WGS sequence"/>
</dbReference>
<evidence type="ECO:0000313" key="4">
    <source>
        <dbReference type="Proteomes" id="UP001217089"/>
    </source>
</evidence>
<accession>A0ABQ9FWK5</accession>
<protein>
    <submittedName>
        <fullName evidence="3">Uncharacterized protein</fullName>
    </submittedName>
</protein>
<keyword evidence="2" id="KW-1133">Transmembrane helix</keyword>
<sequence length="203" mass="22706">MFKIIKKKMWKHGLLGCFDNLGLCIVTYLIPCYTFGKNAEAIGEGCCCCALTYMFPIIHLVAAVNIRGRIREQQNIEGTMCNDLIIVAFCPFCALVQEAQELRGEPLSSMGMAHLKMRQLTTNYIELSNLKQYINVDTLLGIKLHKTFHACHIWVRKHLNTIYVTSVVGNDRKSTGSGVYDLIPIPKSTVENEQVSGLMGDSS</sequence>